<accession>A0A1B8P1N4</accession>
<dbReference type="PATRIC" id="fig|2746.7.peg.538"/>
<evidence type="ECO:0000313" key="1">
    <source>
        <dbReference type="EMBL" id="OBX36186.1"/>
    </source>
</evidence>
<name>A0A1B8P1N4_HALEL</name>
<dbReference type="AlphaFoldDB" id="A0A1B8P1N4"/>
<proteinExistence type="predicted"/>
<reference evidence="1 2" key="1">
    <citation type="submission" date="2016-06" db="EMBL/GenBank/DDBJ databases">
        <title>Genome sequence of halotolerant plant growth promoting strain of Halomonas elongata HEK1 isolated from salterns of Rann of Kutch, Gujarat, India.</title>
        <authorList>
            <person name="Gaba S."/>
            <person name="Singh R.N."/>
            <person name="Abrol S."/>
            <person name="Kaushik R."/>
            <person name="Saxena A.K."/>
        </authorList>
    </citation>
    <scope>NUCLEOTIDE SEQUENCE [LARGE SCALE GENOMIC DNA]</scope>
    <source>
        <strain evidence="1 2">HEK1</strain>
    </source>
</reference>
<protein>
    <submittedName>
        <fullName evidence="1">Uncharacterized protein</fullName>
    </submittedName>
</protein>
<sequence>MSSVSDSAAAVAQEDVGGAADAYLSVENVTVEFPGSRRWTG</sequence>
<dbReference type="EMBL" id="MAJD01000001">
    <property type="protein sequence ID" value="OBX36186.1"/>
    <property type="molecule type" value="Genomic_DNA"/>
</dbReference>
<dbReference type="Proteomes" id="UP000092504">
    <property type="component" value="Unassembled WGS sequence"/>
</dbReference>
<comment type="caution">
    <text evidence="1">The sequence shown here is derived from an EMBL/GenBank/DDBJ whole genome shotgun (WGS) entry which is preliminary data.</text>
</comment>
<evidence type="ECO:0000313" key="2">
    <source>
        <dbReference type="Proteomes" id="UP000092504"/>
    </source>
</evidence>
<gene>
    <name evidence="1" type="ORF">A8U91_00527</name>
</gene>
<organism evidence="1 2">
    <name type="scientific">Halomonas elongata</name>
    <dbReference type="NCBI Taxonomy" id="2746"/>
    <lineage>
        <taxon>Bacteria</taxon>
        <taxon>Pseudomonadati</taxon>
        <taxon>Pseudomonadota</taxon>
        <taxon>Gammaproteobacteria</taxon>
        <taxon>Oceanospirillales</taxon>
        <taxon>Halomonadaceae</taxon>
        <taxon>Halomonas</taxon>
    </lineage>
</organism>